<dbReference type="AlphaFoldDB" id="A0A4Z0GRN5"/>
<dbReference type="GO" id="GO:0016987">
    <property type="term" value="F:sigma factor activity"/>
    <property type="evidence" value="ECO:0007669"/>
    <property type="project" value="InterPro"/>
</dbReference>
<dbReference type="Pfam" id="PF08281">
    <property type="entry name" value="Sigma70_r4_2"/>
    <property type="match status" value="1"/>
</dbReference>
<sequence length="200" mass="24212">MLQSKFTNERILFMKFSETLSPVCHRSREIAYETLLKKFNPLIHSQVKRFCEEHPYLKGNHEEDLKQEAREALWRADDAFDVDLVPKEYNTCSRFIAYLKTTIDRRLKRYLDKHYKYHTRHNFEDSIEEYMAPDDFQQQVVLECLLATLDRNERSFYHLHMIQGYTIQQIADIHGVHRSTVRKWKKSTFAKLSLRYKEDE</sequence>
<gene>
    <name evidence="2" type="ORF">E4665_02485</name>
</gene>
<dbReference type="InterPro" id="IPR036388">
    <property type="entry name" value="WH-like_DNA-bd_sf"/>
</dbReference>
<dbReference type="EMBL" id="SRJD01000002">
    <property type="protein sequence ID" value="TGA99835.1"/>
    <property type="molecule type" value="Genomic_DNA"/>
</dbReference>
<evidence type="ECO:0000313" key="2">
    <source>
        <dbReference type="EMBL" id="TGA99835.1"/>
    </source>
</evidence>
<keyword evidence="3" id="KW-1185">Reference proteome</keyword>
<evidence type="ECO:0000259" key="1">
    <source>
        <dbReference type="Pfam" id="PF08281"/>
    </source>
</evidence>
<feature type="domain" description="RNA polymerase sigma factor 70 region 4 type 2" evidence="1">
    <location>
        <begin position="142"/>
        <end position="184"/>
    </location>
</feature>
<dbReference type="Proteomes" id="UP000298347">
    <property type="component" value="Unassembled WGS sequence"/>
</dbReference>
<dbReference type="GO" id="GO:0003677">
    <property type="term" value="F:DNA binding"/>
    <property type="evidence" value="ECO:0007669"/>
    <property type="project" value="InterPro"/>
</dbReference>
<dbReference type="OrthoDB" id="9783788at2"/>
<evidence type="ECO:0000313" key="3">
    <source>
        <dbReference type="Proteomes" id="UP000298347"/>
    </source>
</evidence>
<dbReference type="InterPro" id="IPR013249">
    <property type="entry name" value="RNA_pol_sigma70_r4_t2"/>
</dbReference>
<dbReference type="Gene3D" id="1.10.10.10">
    <property type="entry name" value="Winged helix-like DNA-binding domain superfamily/Winged helix DNA-binding domain"/>
    <property type="match status" value="1"/>
</dbReference>
<comment type="caution">
    <text evidence="2">The sequence shown here is derived from an EMBL/GenBank/DDBJ whole genome shotgun (WGS) entry which is preliminary data.</text>
</comment>
<dbReference type="SUPFAM" id="SSF88659">
    <property type="entry name" value="Sigma3 and sigma4 domains of RNA polymerase sigma factors"/>
    <property type="match status" value="1"/>
</dbReference>
<dbReference type="GO" id="GO:0006352">
    <property type="term" value="P:DNA-templated transcription initiation"/>
    <property type="evidence" value="ECO:0007669"/>
    <property type="project" value="InterPro"/>
</dbReference>
<dbReference type="InterPro" id="IPR014284">
    <property type="entry name" value="RNA_pol_sigma-70_dom"/>
</dbReference>
<dbReference type="NCBIfam" id="TIGR02937">
    <property type="entry name" value="sigma70-ECF"/>
    <property type="match status" value="1"/>
</dbReference>
<proteinExistence type="predicted"/>
<dbReference type="InterPro" id="IPR013324">
    <property type="entry name" value="RNA_pol_sigma_r3/r4-like"/>
</dbReference>
<accession>A0A4Z0GRN5</accession>
<reference evidence="2 3" key="1">
    <citation type="journal article" date="2015" name="Int. J. Syst. Evol. Microbiol.">
        <title>Sporolactobacillus shoreae sp. nov. and Sporolactobacillus spathodeae sp. nov., two spore-forming lactic acid bacteria isolated from tree barks in Thailand.</title>
        <authorList>
            <person name="Thamacharoensuk T."/>
            <person name="Kitahara M."/>
            <person name="Ohkuma M."/>
            <person name="Thongchul N."/>
            <person name="Tanasupawat S."/>
        </authorList>
    </citation>
    <scope>NUCLEOTIDE SEQUENCE [LARGE SCALE GENOMIC DNA]</scope>
    <source>
        <strain evidence="2 3">BK92</strain>
    </source>
</reference>
<dbReference type="Gene3D" id="1.10.1740.10">
    <property type="match status" value="1"/>
</dbReference>
<dbReference type="SUPFAM" id="SSF88946">
    <property type="entry name" value="Sigma2 domain of RNA polymerase sigma factors"/>
    <property type="match status" value="1"/>
</dbReference>
<organism evidence="2 3">
    <name type="scientific">Sporolactobacillus shoreae</name>
    <dbReference type="NCBI Taxonomy" id="1465501"/>
    <lineage>
        <taxon>Bacteria</taxon>
        <taxon>Bacillati</taxon>
        <taxon>Bacillota</taxon>
        <taxon>Bacilli</taxon>
        <taxon>Bacillales</taxon>
        <taxon>Sporolactobacillaceae</taxon>
        <taxon>Sporolactobacillus</taxon>
    </lineage>
</organism>
<protein>
    <submittedName>
        <fullName evidence="2">Sigma-70 family RNA polymerase sigma factor</fullName>
    </submittedName>
</protein>
<dbReference type="InterPro" id="IPR013325">
    <property type="entry name" value="RNA_pol_sigma_r2"/>
</dbReference>
<name>A0A4Z0GRN5_9BACL</name>